<protein>
    <submittedName>
        <fullName evidence="1">Uncharacterized protein</fullName>
    </submittedName>
</protein>
<keyword evidence="2" id="KW-1185">Reference proteome</keyword>
<evidence type="ECO:0000313" key="1">
    <source>
        <dbReference type="EMBL" id="KAF2890129.1"/>
    </source>
</evidence>
<dbReference type="AlphaFoldDB" id="A0A8K0G8J8"/>
<accession>A0A8K0G8J8</accession>
<reference evidence="1" key="1">
    <citation type="submission" date="2019-08" db="EMBL/GenBank/DDBJ databases">
        <title>The genome of the North American firefly Photinus pyralis.</title>
        <authorList>
            <consortium name="Photinus pyralis genome working group"/>
            <person name="Fallon T.R."/>
            <person name="Sander Lower S.E."/>
            <person name="Weng J.-K."/>
        </authorList>
    </citation>
    <scope>NUCLEOTIDE SEQUENCE</scope>
    <source>
        <strain evidence="1">TRF0915ILg1</strain>
        <tissue evidence="1">Whole body</tissue>
    </source>
</reference>
<dbReference type="Proteomes" id="UP000801492">
    <property type="component" value="Unassembled WGS sequence"/>
</dbReference>
<gene>
    <name evidence="1" type="ORF">ILUMI_16044</name>
</gene>
<name>A0A8K0G8J8_IGNLU</name>
<proteinExistence type="predicted"/>
<comment type="caution">
    <text evidence="1">The sequence shown here is derived from an EMBL/GenBank/DDBJ whole genome shotgun (WGS) entry which is preliminary data.</text>
</comment>
<dbReference type="OrthoDB" id="8195485at2759"/>
<feature type="non-terminal residue" evidence="1">
    <location>
        <position position="176"/>
    </location>
</feature>
<evidence type="ECO:0000313" key="2">
    <source>
        <dbReference type="Proteomes" id="UP000801492"/>
    </source>
</evidence>
<sequence>MWKFGKFRLVKSEIGNLGTIVTTAIELAKDVNKKVVIVSDDTDIAVLVIALTPSNLELYVLKPSRSMKQKELYSSKGLDHLDKCVAENILFLHAITGCDTLSATYEQGKTKFIKTFWNQSDLIFFTKLRWKRTKYWNMVMYGEKLAFRKPNVPDESRPNNIQLAEICRYRMYCTSV</sequence>
<dbReference type="EMBL" id="VTPC01057801">
    <property type="protein sequence ID" value="KAF2890129.1"/>
    <property type="molecule type" value="Genomic_DNA"/>
</dbReference>
<organism evidence="1 2">
    <name type="scientific">Ignelater luminosus</name>
    <name type="common">Cucubano</name>
    <name type="synonym">Pyrophorus luminosus</name>
    <dbReference type="NCBI Taxonomy" id="2038154"/>
    <lineage>
        <taxon>Eukaryota</taxon>
        <taxon>Metazoa</taxon>
        <taxon>Ecdysozoa</taxon>
        <taxon>Arthropoda</taxon>
        <taxon>Hexapoda</taxon>
        <taxon>Insecta</taxon>
        <taxon>Pterygota</taxon>
        <taxon>Neoptera</taxon>
        <taxon>Endopterygota</taxon>
        <taxon>Coleoptera</taxon>
        <taxon>Polyphaga</taxon>
        <taxon>Elateriformia</taxon>
        <taxon>Elateroidea</taxon>
        <taxon>Elateridae</taxon>
        <taxon>Agrypninae</taxon>
        <taxon>Pyrophorini</taxon>
        <taxon>Ignelater</taxon>
    </lineage>
</organism>